<feature type="transmembrane region" description="Helical" evidence="6">
    <location>
        <begin position="103"/>
        <end position="121"/>
    </location>
</feature>
<dbReference type="PANTHER" id="PTHR47392:SF1">
    <property type="entry name" value="G-PROTEIN COUPLED RECEPTOR 82-RELATED"/>
    <property type="match status" value="1"/>
</dbReference>
<name>A0A8S4A9Z6_9TELE</name>
<feature type="transmembrane region" description="Helical" evidence="6">
    <location>
        <begin position="154"/>
        <end position="179"/>
    </location>
</feature>
<dbReference type="Proteomes" id="UP000677803">
    <property type="component" value="Unassembled WGS sequence"/>
</dbReference>
<reference evidence="8" key="1">
    <citation type="submission" date="2021-05" db="EMBL/GenBank/DDBJ databases">
        <authorList>
            <person name="Tigano A."/>
        </authorList>
    </citation>
    <scope>NUCLEOTIDE SEQUENCE</scope>
</reference>
<dbReference type="SUPFAM" id="SSF81321">
    <property type="entry name" value="Family A G protein-coupled receptor-like"/>
    <property type="match status" value="1"/>
</dbReference>
<keyword evidence="3 6" id="KW-1133">Transmembrane helix</keyword>
<dbReference type="PRINTS" id="PR00237">
    <property type="entry name" value="GPCRRHODOPSN"/>
</dbReference>
<evidence type="ECO:0000313" key="9">
    <source>
        <dbReference type="Proteomes" id="UP000677803"/>
    </source>
</evidence>
<comment type="caution">
    <text evidence="8">The sequence shown here is derived from an EMBL/GenBank/DDBJ whole genome shotgun (WGS) entry which is preliminary data.</text>
</comment>
<evidence type="ECO:0000256" key="5">
    <source>
        <dbReference type="SAM" id="MobiDB-lite"/>
    </source>
</evidence>
<keyword evidence="2 6" id="KW-0812">Transmembrane</keyword>
<dbReference type="Pfam" id="PF00001">
    <property type="entry name" value="7tm_1"/>
    <property type="match status" value="1"/>
</dbReference>
<evidence type="ECO:0000313" key="8">
    <source>
        <dbReference type="EMBL" id="CAG5865379.1"/>
    </source>
</evidence>
<feature type="transmembrane region" description="Helical" evidence="6">
    <location>
        <begin position="207"/>
        <end position="233"/>
    </location>
</feature>
<feature type="compositionally biased region" description="Polar residues" evidence="5">
    <location>
        <begin position="353"/>
        <end position="363"/>
    </location>
</feature>
<feature type="region of interest" description="Disordered" evidence="5">
    <location>
        <begin position="342"/>
        <end position="382"/>
    </location>
</feature>
<feature type="domain" description="G-protein coupled receptors family 1 profile" evidence="7">
    <location>
        <begin position="38"/>
        <end position="324"/>
    </location>
</feature>
<proteinExistence type="predicted"/>
<dbReference type="InterPro" id="IPR017452">
    <property type="entry name" value="GPCR_Rhodpsn_7TM"/>
</dbReference>
<dbReference type="OrthoDB" id="9946711at2759"/>
<evidence type="ECO:0000256" key="4">
    <source>
        <dbReference type="ARBA" id="ARBA00023136"/>
    </source>
</evidence>
<accession>A0A8S4A9Z6</accession>
<evidence type="ECO:0000256" key="2">
    <source>
        <dbReference type="ARBA" id="ARBA00022692"/>
    </source>
</evidence>
<evidence type="ECO:0000256" key="3">
    <source>
        <dbReference type="ARBA" id="ARBA00022989"/>
    </source>
</evidence>
<feature type="transmembrane region" description="Helical" evidence="6">
    <location>
        <begin position="20"/>
        <end position="46"/>
    </location>
</feature>
<organism evidence="8 9">
    <name type="scientific">Menidia menidia</name>
    <name type="common">Atlantic silverside</name>
    <dbReference type="NCBI Taxonomy" id="238744"/>
    <lineage>
        <taxon>Eukaryota</taxon>
        <taxon>Metazoa</taxon>
        <taxon>Chordata</taxon>
        <taxon>Craniata</taxon>
        <taxon>Vertebrata</taxon>
        <taxon>Euteleostomi</taxon>
        <taxon>Actinopterygii</taxon>
        <taxon>Neopterygii</taxon>
        <taxon>Teleostei</taxon>
        <taxon>Neoteleostei</taxon>
        <taxon>Acanthomorphata</taxon>
        <taxon>Ovalentaria</taxon>
        <taxon>Atherinomorphae</taxon>
        <taxon>Atheriniformes</taxon>
        <taxon>Atherinopsidae</taxon>
        <taxon>Menidiinae</taxon>
        <taxon>Menidia</taxon>
    </lineage>
</organism>
<sequence>MADAGRPANSSLVLCPSAATLYFIPSVYGLLFLTALPGNALSLWVFRRRVSPVSPVHVYLSHLSASNLLLCVAAPFLAAYHAGGRAWPLRGPLCLLALHGLTPLLYVSLYIGLLILAWVALSRFAALVQRRHASAPRPGPALLPRGLSARLKRAPFAGAVCAAMWALTLGSVVPVSVYYSAREVVGSAGEGGRCYSLEVELGGATSAVLTVSAVSVFFLLYLLVLLSYVTVLRQVRRSRRSTRIPASQSLLTRVFRNIVVIQVVLSVCLLPYHIFKPIFFVFARNQPQVPDDGSGCHPLSAFVEVKNGLFLLAALRGSTDPVMFFLLDRSFRLQTLELLKPSRKKKPRRQDACCSTTENTTQKVEAGNTAKASSDTGHGSAG</sequence>
<comment type="subcellular location">
    <subcellularLocation>
        <location evidence="1">Membrane</location>
    </subcellularLocation>
</comment>
<dbReference type="GO" id="GO:0004930">
    <property type="term" value="F:G protein-coupled receptor activity"/>
    <property type="evidence" value="ECO:0007669"/>
    <property type="project" value="InterPro"/>
</dbReference>
<feature type="transmembrane region" description="Helical" evidence="6">
    <location>
        <begin position="58"/>
        <end position="83"/>
    </location>
</feature>
<keyword evidence="4 6" id="KW-0472">Membrane</keyword>
<evidence type="ECO:0000259" key="7">
    <source>
        <dbReference type="PROSITE" id="PS50262"/>
    </source>
</evidence>
<dbReference type="PANTHER" id="PTHR47392">
    <property type="entry name" value="G-PROTEIN COUPLED RECEPTOR 82-RELATED"/>
    <property type="match status" value="1"/>
</dbReference>
<dbReference type="EMBL" id="CAJRST010001113">
    <property type="protein sequence ID" value="CAG5865379.1"/>
    <property type="molecule type" value="Genomic_DNA"/>
</dbReference>
<keyword evidence="9" id="KW-1185">Reference proteome</keyword>
<dbReference type="AlphaFoldDB" id="A0A8S4A9Z6"/>
<feature type="compositionally biased region" description="Polar residues" evidence="5">
    <location>
        <begin position="370"/>
        <end position="382"/>
    </location>
</feature>
<feature type="transmembrane region" description="Helical" evidence="6">
    <location>
        <begin position="254"/>
        <end position="275"/>
    </location>
</feature>
<dbReference type="GO" id="GO:0016020">
    <property type="term" value="C:membrane"/>
    <property type="evidence" value="ECO:0007669"/>
    <property type="project" value="UniProtKB-SubCell"/>
</dbReference>
<dbReference type="PROSITE" id="PS50262">
    <property type="entry name" value="G_PROTEIN_RECEP_F1_2"/>
    <property type="match status" value="1"/>
</dbReference>
<dbReference type="InterPro" id="IPR042804">
    <property type="entry name" value="GPR82"/>
</dbReference>
<gene>
    <name evidence="8" type="ORF">MMEN_LOCUS2043</name>
</gene>
<protein>
    <submittedName>
        <fullName evidence="8">(Atlantic silverside) hypothetical protein</fullName>
    </submittedName>
</protein>
<dbReference type="Gene3D" id="1.20.1070.10">
    <property type="entry name" value="Rhodopsin 7-helix transmembrane proteins"/>
    <property type="match status" value="1"/>
</dbReference>
<evidence type="ECO:0000256" key="6">
    <source>
        <dbReference type="SAM" id="Phobius"/>
    </source>
</evidence>
<dbReference type="InterPro" id="IPR000276">
    <property type="entry name" value="GPCR_Rhodpsn"/>
</dbReference>
<evidence type="ECO:0000256" key="1">
    <source>
        <dbReference type="ARBA" id="ARBA00004370"/>
    </source>
</evidence>